<dbReference type="InterPro" id="IPR002347">
    <property type="entry name" value="SDR_fam"/>
</dbReference>
<dbReference type="Proteomes" id="UP001301958">
    <property type="component" value="Unassembled WGS sequence"/>
</dbReference>
<dbReference type="PANTHER" id="PTHR43157">
    <property type="entry name" value="PHOSPHATIDYLINOSITOL-GLYCAN BIOSYNTHESIS CLASS F PROTEIN-RELATED"/>
    <property type="match status" value="1"/>
</dbReference>
<sequence>MAGFRKNVGIPSSNQWNSASNDLYKQSPHSLRDSPSKLLLHNLKPLTMSDPNLITPTTTGGPPPNLSQLSCLRWTAKHPPTDPTISFSNKTILVTGANTGLGFQAALKYFSLGSSKLILAVRTLEKGQLTKSRLLSLVPSRSADADTISIIPVNLDTFSSVISFISQLETETQTLDIALLNAGLGNPTYEEAPTGWEQAVQVNVLSAALMAVLLLPLLRRTFYLTGKKPHMTFVNSNGHDKFEKKWLGTETSLLRYLQDGMKKKWDAEKSYLGVKVVGMAVFKGIVKGAGHGIIVDVVCPGFCKTDLGRKFGALSHVFMAPMMAFLGRTAEEGARSLVSGSVLTEEGHGGFWFLFGGLVTDEKLMKRTWEKVFEALRKDCSDVEGILGRKD</sequence>
<dbReference type="PANTHER" id="PTHR43157:SF22">
    <property type="entry name" value="SHORT-CHAIN DEHYDROGENASE_REDUCTASE PHMF"/>
    <property type="match status" value="1"/>
</dbReference>
<dbReference type="AlphaFoldDB" id="A0AAN6YKY3"/>
<dbReference type="Pfam" id="PF00106">
    <property type="entry name" value="adh_short"/>
    <property type="match status" value="1"/>
</dbReference>
<keyword evidence="3" id="KW-1185">Reference proteome</keyword>
<protein>
    <submittedName>
        <fullName evidence="2">Short-chain dehydrogenase</fullName>
    </submittedName>
</protein>
<accession>A0AAN6YKY3</accession>
<dbReference type="SUPFAM" id="SSF51735">
    <property type="entry name" value="NAD(P)-binding Rossmann-fold domains"/>
    <property type="match status" value="1"/>
</dbReference>
<proteinExistence type="predicted"/>
<dbReference type="PRINTS" id="PR00081">
    <property type="entry name" value="GDHRDH"/>
</dbReference>
<reference evidence="2" key="1">
    <citation type="journal article" date="2023" name="Mol. Phylogenet. Evol.">
        <title>Genome-scale phylogeny and comparative genomics of the fungal order Sordariales.</title>
        <authorList>
            <person name="Hensen N."/>
            <person name="Bonometti L."/>
            <person name="Westerberg I."/>
            <person name="Brannstrom I.O."/>
            <person name="Guillou S."/>
            <person name="Cros-Aarteil S."/>
            <person name="Calhoun S."/>
            <person name="Haridas S."/>
            <person name="Kuo A."/>
            <person name="Mondo S."/>
            <person name="Pangilinan J."/>
            <person name="Riley R."/>
            <person name="LaButti K."/>
            <person name="Andreopoulos B."/>
            <person name="Lipzen A."/>
            <person name="Chen C."/>
            <person name="Yan M."/>
            <person name="Daum C."/>
            <person name="Ng V."/>
            <person name="Clum A."/>
            <person name="Steindorff A."/>
            <person name="Ohm R.A."/>
            <person name="Martin F."/>
            <person name="Silar P."/>
            <person name="Natvig D.O."/>
            <person name="Lalanne C."/>
            <person name="Gautier V."/>
            <person name="Ament-Velasquez S.L."/>
            <person name="Kruys A."/>
            <person name="Hutchinson M.I."/>
            <person name="Powell A.J."/>
            <person name="Barry K."/>
            <person name="Miller A.N."/>
            <person name="Grigoriev I.V."/>
            <person name="Debuchy R."/>
            <person name="Gladieux P."/>
            <person name="Hiltunen Thoren M."/>
            <person name="Johannesson H."/>
        </authorList>
    </citation>
    <scope>NUCLEOTIDE SEQUENCE</scope>
    <source>
        <strain evidence="2">CBS 990.96</strain>
    </source>
</reference>
<evidence type="ECO:0000313" key="3">
    <source>
        <dbReference type="Proteomes" id="UP001301958"/>
    </source>
</evidence>
<dbReference type="InterPro" id="IPR036291">
    <property type="entry name" value="NAD(P)-bd_dom_sf"/>
</dbReference>
<reference evidence="2" key="2">
    <citation type="submission" date="2023-05" db="EMBL/GenBank/DDBJ databases">
        <authorList>
            <consortium name="Lawrence Berkeley National Laboratory"/>
            <person name="Steindorff A."/>
            <person name="Hensen N."/>
            <person name="Bonometti L."/>
            <person name="Westerberg I."/>
            <person name="Brannstrom I.O."/>
            <person name="Guillou S."/>
            <person name="Cros-Aarteil S."/>
            <person name="Calhoun S."/>
            <person name="Haridas S."/>
            <person name="Kuo A."/>
            <person name="Mondo S."/>
            <person name="Pangilinan J."/>
            <person name="Riley R."/>
            <person name="Labutti K."/>
            <person name="Andreopoulos B."/>
            <person name="Lipzen A."/>
            <person name="Chen C."/>
            <person name="Yanf M."/>
            <person name="Daum C."/>
            <person name="Ng V."/>
            <person name="Clum A."/>
            <person name="Ohm R."/>
            <person name="Martin F."/>
            <person name="Silar P."/>
            <person name="Natvig D."/>
            <person name="Lalanne C."/>
            <person name="Gautier V."/>
            <person name="Ament-Velasquez S.L."/>
            <person name="Kruys A."/>
            <person name="Hutchinson M.I."/>
            <person name="Powell A.J."/>
            <person name="Barry K."/>
            <person name="Miller A.N."/>
            <person name="Grigoriev I.V."/>
            <person name="Debuchy R."/>
            <person name="Gladieux P."/>
            <person name="Thoren M.H."/>
            <person name="Johannesson H."/>
        </authorList>
    </citation>
    <scope>NUCLEOTIDE SEQUENCE</scope>
    <source>
        <strain evidence="2">CBS 990.96</strain>
    </source>
</reference>
<gene>
    <name evidence="2" type="ORF">QBC38DRAFT_377599</name>
</gene>
<dbReference type="GO" id="GO:0016491">
    <property type="term" value="F:oxidoreductase activity"/>
    <property type="evidence" value="ECO:0007669"/>
    <property type="project" value="UniProtKB-KW"/>
</dbReference>
<comment type="caution">
    <text evidence="2">The sequence shown here is derived from an EMBL/GenBank/DDBJ whole genome shotgun (WGS) entry which is preliminary data.</text>
</comment>
<evidence type="ECO:0000256" key="1">
    <source>
        <dbReference type="ARBA" id="ARBA00023002"/>
    </source>
</evidence>
<dbReference type="Gene3D" id="3.40.50.720">
    <property type="entry name" value="NAD(P)-binding Rossmann-like Domain"/>
    <property type="match status" value="1"/>
</dbReference>
<organism evidence="2 3">
    <name type="scientific">Podospora fimiseda</name>
    <dbReference type="NCBI Taxonomy" id="252190"/>
    <lineage>
        <taxon>Eukaryota</taxon>
        <taxon>Fungi</taxon>
        <taxon>Dikarya</taxon>
        <taxon>Ascomycota</taxon>
        <taxon>Pezizomycotina</taxon>
        <taxon>Sordariomycetes</taxon>
        <taxon>Sordariomycetidae</taxon>
        <taxon>Sordariales</taxon>
        <taxon>Podosporaceae</taxon>
        <taxon>Podospora</taxon>
    </lineage>
</organism>
<dbReference type="EMBL" id="MU865576">
    <property type="protein sequence ID" value="KAK4221178.1"/>
    <property type="molecule type" value="Genomic_DNA"/>
</dbReference>
<evidence type="ECO:0000313" key="2">
    <source>
        <dbReference type="EMBL" id="KAK4221178.1"/>
    </source>
</evidence>
<name>A0AAN6YKY3_9PEZI</name>
<keyword evidence="1" id="KW-0560">Oxidoreductase</keyword>